<keyword evidence="4" id="KW-1185">Reference proteome</keyword>
<keyword evidence="1" id="KW-0238">DNA-binding</keyword>
<dbReference type="RefSeq" id="WP_380146875.1">
    <property type="nucleotide sequence ID" value="NZ_JBHUOR010000019.1"/>
</dbReference>
<sequence>MFSQRLKYLRTEKKLTQNDMAELLGITRQGYAKYENGSGEPDINSIDKLANYFNVTTDYLLGRSDIKNPEEITYAGIKNDEYAALTPYQKEVMDFFMQSESLSFHDKPENLLDALEEFEIFYEMLKKREERKK</sequence>
<reference evidence="4" key="1">
    <citation type="journal article" date="2019" name="Int. J. Syst. Evol. Microbiol.">
        <title>The Global Catalogue of Microorganisms (GCM) 10K type strain sequencing project: providing services to taxonomists for standard genome sequencing and annotation.</title>
        <authorList>
            <consortium name="The Broad Institute Genomics Platform"/>
            <consortium name="The Broad Institute Genome Sequencing Center for Infectious Disease"/>
            <person name="Wu L."/>
            <person name="Ma J."/>
        </authorList>
    </citation>
    <scope>NUCLEOTIDE SEQUENCE [LARGE SCALE GENOMIC DNA]</scope>
    <source>
        <strain evidence="4">KCTC 33522</strain>
    </source>
</reference>
<evidence type="ECO:0000313" key="3">
    <source>
        <dbReference type="EMBL" id="MFD2867588.1"/>
    </source>
</evidence>
<dbReference type="Pfam" id="PF01381">
    <property type="entry name" value="HTH_3"/>
    <property type="match status" value="1"/>
</dbReference>
<dbReference type="PROSITE" id="PS50943">
    <property type="entry name" value="HTH_CROC1"/>
    <property type="match status" value="1"/>
</dbReference>
<organism evidence="3 4">
    <name type="scientific">Kurthia populi</name>
    <dbReference type="NCBI Taxonomy" id="1562132"/>
    <lineage>
        <taxon>Bacteria</taxon>
        <taxon>Bacillati</taxon>
        <taxon>Bacillota</taxon>
        <taxon>Bacilli</taxon>
        <taxon>Bacillales</taxon>
        <taxon>Caryophanaceae</taxon>
        <taxon>Kurthia</taxon>
    </lineage>
</organism>
<dbReference type="PANTHER" id="PTHR46558:SF11">
    <property type="entry name" value="HTH-TYPE TRANSCRIPTIONAL REGULATOR XRE"/>
    <property type="match status" value="1"/>
</dbReference>
<dbReference type="InterPro" id="IPR010982">
    <property type="entry name" value="Lambda_DNA-bd_dom_sf"/>
</dbReference>
<dbReference type="CDD" id="cd00093">
    <property type="entry name" value="HTH_XRE"/>
    <property type="match status" value="1"/>
</dbReference>
<proteinExistence type="predicted"/>
<accession>A0ABW5XX72</accession>
<evidence type="ECO:0000259" key="2">
    <source>
        <dbReference type="PROSITE" id="PS50943"/>
    </source>
</evidence>
<dbReference type="InterPro" id="IPR001387">
    <property type="entry name" value="Cro/C1-type_HTH"/>
</dbReference>
<dbReference type="EMBL" id="JBHUOR010000019">
    <property type="protein sequence ID" value="MFD2867588.1"/>
    <property type="molecule type" value="Genomic_DNA"/>
</dbReference>
<dbReference type="SMART" id="SM00530">
    <property type="entry name" value="HTH_XRE"/>
    <property type="match status" value="1"/>
</dbReference>
<gene>
    <name evidence="3" type="ORF">ACFSY7_03590</name>
</gene>
<evidence type="ECO:0000256" key="1">
    <source>
        <dbReference type="ARBA" id="ARBA00023125"/>
    </source>
</evidence>
<feature type="domain" description="HTH cro/C1-type" evidence="2">
    <location>
        <begin position="6"/>
        <end position="60"/>
    </location>
</feature>
<dbReference type="Proteomes" id="UP001597568">
    <property type="component" value="Unassembled WGS sequence"/>
</dbReference>
<protein>
    <submittedName>
        <fullName evidence="3">Helix-turn-helix domain-containing protein</fullName>
    </submittedName>
</protein>
<dbReference type="PANTHER" id="PTHR46558">
    <property type="entry name" value="TRACRIPTIONAL REGULATORY PROTEIN-RELATED-RELATED"/>
    <property type="match status" value="1"/>
</dbReference>
<comment type="caution">
    <text evidence="3">The sequence shown here is derived from an EMBL/GenBank/DDBJ whole genome shotgun (WGS) entry which is preliminary data.</text>
</comment>
<evidence type="ECO:0000313" key="4">
    <source>
        <dbReference type="Proteomes" id="UP001597568"/>
    </source>
</evidence>
<dbReference type="SUPFAM" id="SSF47413">
    <property type="entry name" value="lambda repressor-like DNA-binding domains"/>
    <property type="match status" value="1"/>
</dbReference>
<name>A0ABW5XX72_9BACL</name>
<dbReference type="Gene3D" id="1.10.260.40">
    <property type="entry name" value="lambda repressor-like DNA-binding domains"/>
    <property type="match status" value="1"/>
</dbReference>